<dbReference type="Proteomes" id="UP000323946">
    <property type="component" value="Unassembled WGS sequence"/>
</dbReference>
<keyword evidence="2" id="KW-0812">Transmembrane</keyword>
<keyword evidence="2" id="KW-1133">Transmembrane helix</keyword>
<accession>A0A5M7BGW8</accession>
<feature type="compositionally biased region" description="Basic and acidic residues" evidence="1">
    <location>
        <begin position="10"/>
        <end position="21"/>
    </location>
</feature>
<keyword evidence="2" id="KW-0472">Membrane</keyword>
<feature type="transmembrane region" description="Helical" evidence="2">
    <location>
        <begin position="147"/>
        <end position="163"/>
    </location>
</feature>
<protein>
    <submittedName>
        <fullName evidence="3">DUF4233 domain-containing protein</fullName>
    </submittedName>
</protein>
<dbReference type="EMBL" id="VWPH01000014">
    <property type="protein sequence ID" value="KAA5828732.1"/>
    <property type="molecule type" value="Genomic_DNA"/>
</dbReference>
<feature type="compositionally biased region" description="Basic and acidic residues" evidence="1">
    <location>
        <begin position="28"/>
        <end position="40"/>
    </location>
</feature>
<dbReference type="AlphaFoldDB" id="A0A5M7BGW8"/>
<name>A0A5M7BGW8_SACHI</name>
<organism evidence="3 4">
    <name type="scientific">Saccharopolyspora hirsuta</name>
    <dbReference type="NCBI Taxonomy" id="1837"/>
    <lineage>
        <taxon>Bacteria</taxon>
        <taxon>Bacillati</taxon>
        <taxon>Actinomycetota</taxon>
        <taxon>Actinomycetes</taxon>
        <taxon>Pseudonocardiales</taxon>
        <taxon>Pseudonocardiaceae</taxon>
        <taxon>Saccharopolyspora</taxon>
    </lineage>
</organism>
<evidence type="ECO:0000256" key="2">
    <source>
        <dbReference type="SAM" id="Phobius"/>
    </source>
</evidence>
<evidence type="ECO:0000313" key="4">
    <source>
        <dbReference type="Proteomes" id="UP000323946"/>
    </source>
</evidence>
<feature type="transmembrane region" description="Helical" evidence="2">
    <location>
        <begin position="72"/>
        <end position="92"/>
    </location>
</feature>
<feature type="transmembrane region" description="Helical" evidence="2">
    <location>
        <begin position="124"/>
        <end position="141"/>
    </location>
</feature>
<comment type="caution">
    <text evidence="3">The sequence shown here is derived from an EMBL/GenBank/DDBJ whole genome shotgun (WGS) entry which is preliminary data.</text>
</comment>
<feature type="transmembrane region" description="Helical" evidence="2">
    <location>
        <begin position="98"/>
        <end position="119"/>
    </location>
</feature>
<feature type="region of interest" description="Disordered" evidence="1">
    <location>
        <begin position="1"/>
        <end position="62"/>
    </location>
</feature>
<evidence type="ECO:0000313" key="3">
    <source>
        <dbReference type="EMBL" id="KAA5828732.1"/>
    </source>
</evidence>
<dbReference type="InterPro" id="IPR025327">
    <property type="entry name" value="DUF4233"/>
</dbReference>
<dbReference type="OrthoDB" id="4773077at2"/>
<reference evidence="3 4" key="1">
    <citation type="submission" date="2019-09" db="EMBL/GenBank/DDBJ databases">
        <title>Draft genome sequence of the thermophilic Saccharopolyspora hirsuta VKM Ac-666T.</title>
        <authorList>
            <person name="Lobastova T.G."/>
            <person name="Fokina V."/>
            <person name="Bragin E.Y."/>
            <person name="Shtratnikova V.Y."/>
            <person name="Starodumova I.P."/>
            <person name="Tarlachkov S.V."/>
            <person name="Donova M.V."/>
        </authorList>
    </citation>
    <scope>NUCLEOTIDE SEQUENCE [LARGE SCALE GENOMIC DNA]</scope>
    <source>
        <strain evidence="3 4">VKM Ac-666</strain>
    </source>
</reference>
<evidence type="ECO:0000256" key="1">
    <source>
        <dbReference type="SAM" id="MobiDB-lite"/>
    </source>
</evidence>
<dbReference type="Pfam" id="PF14017">
    <property type="entry name" value="DUF4233"/>
    <property type="match status" value="1"/>
</dbReference>
<proteinExistence type="predicted"/>
<gene>
    <name evidence="3" type="ORF">F1721_27245</name>
</gene>
<sequence>MNDQNPQSRTPRDRTSGDRDATQPQESAQRETTAKRDGSGEPRGGGTVPDSGKGLPEAPPGVRDPWKGLRGIMAGTLVLEFITFMLALPVVWRFGGGVSSAGFVIVAVLSVLMLAAAFVQRRPWGLAVALVLQGAMVLCYFVHPSVGIMGAIFAAIWGYILYLRNDVARRMREGQLYDQLGHPPGYPPEDKTD</sequence>
<keyword evidence="4" id="KW-1185">Reference proteome</keyword>